<accession>A0A382PMI7</accession>
<evidence type="ECO:0000259" key="1">
    <source>
        <dbReference type="Pfam" id="PF20695"/>
    </source>
</evidence>
<evidence type="ECO:0000313" key="2">
    <source>
        <dbReference type="EMBL" id="SVC74446.1"/>
    </source>
</evidence>
<dbReference type="EMBL" id="UINC01108387">
    <property type="protein sequence ID" value="SVC74446.1"/>
    <property type="molecule type" value="Genomic_DNA"/>
</dbReference>
<feature type="domain" description="3-octaprenyl-4-hydroxybenzoate carboxy-lyase-like N-terminal" evidence="1">
    <location>
        <begin position="11"/>
        <end position="84"/>
    </location>
</feature>
<sequence length="87" mass="9840">MMAFDDMRGFIQLLKSKDQLKEIGIELNVARGTTELQPLMRFIHNSNGPALMLNNLSGYNCPDIPVLFNPYGTRERTSMILGKENPL</sequence>
<feature type="non-terminal residue" evidence="2">
    <location>
        <position position="87"/>
    </location>
</feature>
<dbReference type="SUPFAM" id="SSF50475">
    <property type="entry name" value="FMN-binding split barrel"/>
    <property type="match status" value="1"/>
</dbReference>
<organism evidence="2">
    <name type="scientific">marine metagenome</name>
    <dbReference type="NCBI Taxonomy" id="408172"/>
    <lineage>
        <taxon>unclassified sequences</taxon>
        <taxon>metagenomes</taxon>
        <taxon>ecological metagenomes</taxon>
    </lineage>
</organism>
<reference evidence="2" key="1">
    <citation type="submission" date="2018-05" db="EMBL/GenBank/DDBJ databases">
        <authorList>
            <person name="Lanie J.A."/>
            <person name="Ng W.-L."/>
            <person name="Kazmierczak K.M."/>
            <person name="Andrzejewski T.M."/>
            <person name="Davidsen T.M."/>
            <person name="Wayne K.J."/>
            <person name="Tettelin H."/>
            <person name="Glass J.I."/>
            <person name="Rusch D."/>
            <person name="Podicherti R."/>
            <person name="Tsui H.-C.T."/>
            <person name="Winkler M.E."/>
        </authorList>
    </citation>
    <scope>NUCLEOTIDE SEQUENCE</scope>
</reference>
<proteinExistence type="predicted"/>
<protein>
    <recommendedName>
        <fullName evidence="1">3-octaprenyl-4-hydroxybenzoate carboxy-lyase-like N-terminal domain-containing protein</fullName>
    </recommendedName>
</protein>
<dbReference type="AlphaFoldDB" id="A0A382PMI7"/>
<dbReference type="Pfam" id="PF20695">
    <property type="entry name" value="UbiD_N"/>
    <property type="match status" value="1"/>
</dbReference>
<dbReference type="InterPro" id="IPR049383">
    <property type="entry name" value="UbiD-like_N"/>
</dbReference>
<gene>
    <name evidence="2" type="ORF">METZ01_LOCUS327300</name>
</gene>
<name>A0A382PMI7_9ZZZZ</name>